<dbReference type="EMBL" id="MK072395">
    <property type="protein sequence ID" value="AYV83885.1"/>
    <property type="molecule type" value="Genomic_DNA"/>
</dbReference>
<evidence type="ECO:0008006" key="2">
    <source>
        <dbReference type="Google" id="ProtNLM"/>
    </source>
</evidence>
<gene>
    <name evidence="1" type="ORF">Hyperionvirus13_28</name>
</gene>
<dbReference type="InterPro" id="IPR001005">
    <property type="entry name" value="SANT/Myb"/>
</dbReference>
<dbReference type="CDD" id="cd00167">
    <property type="entry name" value="SANT"/>
    <property type="match status" value="1"/>
</dbReference>
<proteinExistence type="predicted"/>
<name>A0A3G5A9H9_9VIRU</name>
<sequence length="174" mass="19737">MESKLEIKPGKKIIKKIVRRVVTAAAPVAPVVEELPAVVEDDTYSLPVTPVPAQSAKWTKEEDDKLREFIQNKMGVPDIAKIMNRSENTIRFQMKMVMYGDDRKDNNITNLLDGVKGTQSKPLDISKLYGDTKLVNMMTVFLFLDKMKEGNDYYGKMCEQVKKDCMNQVILAGF</sequence>
<organism evidence="1">
    <name type="scientific">Hyperionvirus sp</name>
    <dbReference type="NCBI Taxonomy" id="2487770"/>
    <lineage>
        <taxon>Viruses</taxon>
        <taxon>Varidnaviria</taxon>
        <taxon>Bamfordvirae</taxon>
        <taxon>Nucleocytoviricota</taxon>
        <taxon>Megaviricetes</taxon>
        <taxon>Imitervirales</taxon>
        <taxon>Mimiviridae</taxon>
        <taxon>Klosneuvirinae</taxon>
    </lineage>
</organism>
<reference evidence="1" key="1">
    <citation type="submission" date="2018-10" db="EMBL/GenBank/DDBJ databases">
        <title>Hidden diversity of soil giant viruses.</title>
        <authorList>
            <person name="Schulz F."/>
            <person name="Alteio L."/>
            <person name="Goudeau D."/>
            <person name="Ryan E.M."/>
            <person name="Malmstrom R.R."/>
            <person name="Blanchard J."/>
            <person name="Woyke T."/>
        </authorList>
    </citation>
    <scope>NUCLEOTIDE SEQUENCE</scope>
    <source>
        <strain evidence="1">HYV1</strain>
    </source>
</reference>
<accession>A0A3G5A9H9</accession>
<protein>
    <recommendedName>
        <fullName evidence="2">Myb-like domain-containing protein</fullName>
    </recommendedName>
</protein>
<evidence type="ECO:0000313" key="1">
    <source>
        <dbReference type="EMBL" id="AYV83885.1"/>
    </source>
</evidence>